<dbReference type="PANTHER" id="PTHR38681">
    <property type="entry name" value="RETROVIRUS-RELATED POL POLYPROTEIN FROM TRANSPOSON 412-LIKE PROTEIN-RELATED"/>
    <property type="match status" value="1"/>
</dbReference>
<proteinExistence type="predicted"/>
<dbReference type="PANTHER" id="PTHR38681:SF1">
    <property type="entry name" value="RETROVIRUS-RELATED POL POLYPROTEIN FROM TRANSPOSON 412-LIKE PROTEIN"/>
    <property type="match status" value="1"/>
</dbReference>
<dbReference type="PROSITE" id="PS50994">
    <property type="entry name" value="INTEGRASE"/>
    <property type="match status" value="1"/>
</dbReference>
<evidence type="ECO:0000259" key="2">
    <source>
        <dbReference type="PROSITE" id="PS50994"/>
    </source>
</evidence>
<feature type="domain" description="Integrase catalytic" evidence="2">
    <location>
        <begin position="1"/>
        <end position="114"/>
    </location>
</feature>
<dbReference type="STRING" id="121845.A0A1S4EPG0"/>
<dbReference type="InterPro" id="IPR036397">
    <property type="entry name" value="RNaseH_sf"/>
</dbReference>
<organism evidence="3 4">
    <name type="scientific">Diaphorina citri</name>
    <name type="common">Asian citrus psyllid</name>
    <dbReference type="NCBI Taxonomy" id="121845"/>
    <lineage>
        <taxon>Eukaryota</taxon>
        <taxon>Metazoa</taxon>
        <taxon>Ecdysozoa</taxon>
        <taxon>Arthropoda</taxon>
        <taxon>Hexapoda</taxon>
        <taxon>Insecta</taxon>
        <taxon>Pterygota</taxon>
        <taxon>Neoptera</taxon>
        <taxon>Paraneoptera</taxon>
        <taxon>Hemiptera</taxon>
        <taxon>Sternorrhyncha</taxon>
        <taxon>Psylloidea</taxon>
        <taxon>Psyllidae</taxon>
        <taxon>Diaphorininae</taxon>
        <taxon>Diaphorina</taxon>
    </lineage>
</organism>
<reference evidence="4" key="1">
    <citation type="submission" date="2025-08" db="UniProtKB">
        <authorList>
            <consortium name="RefSeq"/>
        </authorList>
    </citation>
    <scope>IDENTIFICATION</scope>
</reference>
<sequence>MEGWISRFGVPQVITTDQGRQFESSLFQELMKILGVKRIRTCAYHPQANGCIERFHRTLKAAIMSRENPNWTEVLPTVLLGLRMTLKEDLKTTPAELVYGQHLLLPGDIFMKPTINLDPETFLSRLRNIMQRLVPVVTSHHCHTPPFLPNQLKTCSHVFLRKDAVRPPLHQPYEGPYLVLERSNKTFKLMVKGKEQTVSVDRIKPALLEKSDFPSSPALPCSPQDLRTRSGRSIRPPDRLSYG</sequence>
<evidence type="ECO:0000313" key="3">
    <source>
        <dbReference type="Proteomes" id="UP000079169"/>
    </source>
</evidence>
<dbReference type="GeneID" id="108253816"/>
<evidence type="ECO:0000256" key="1">
    <source>
        <dbReference type="SAM" id="MobiDB-lite"/>
    </source>
</evidence>
<dbReference type="InterPro" id="IPR012337">
    <property type="entry name" value="RNaseH-like_sf"/>
</dbReference>
<keyword evidence="3" id="KW-1185">Reference proteome</keyword>
<dbReference type="OMA" id="MCHANAN"/>
<feature type="region of interest" description="Disordered" evidence="1">
    <location>
        <begin position="210"/>
        <end position="243"/>
    </location>
</feature>
<name>A0A1S4EPG0_DIACI</name>
<dbReference type="InterPro" id="IPR001584">
    <property type="entry name" value="Integrase_cat-core"/>
</dbReference>
<dbReference type="PaxDb" id="121845-A0A1S4EPG0"/>
<protein>
    <submittedName>
        <fullName evidence="4">Uncharacterized protein LOC108253816</fullName>
    </submittedName>
</protein>
<dbReference type="SUPFAM" id="SSF53098">
    <property type="entry name" value="Ribonuclease H-like"/>
    <property type="match status" value="1"/>
</dbReference>
<dbReference type="KEGG" id="dci:108253816"/>
<accession>A0A1S4EPG0</accession>
<dbReference type="Proteomes" id="UP000079169">
    <property type="component" value="Unplaced"/>
</dbReference>
<evidence type="ECO:0000313" key="4">
    <source>
        <dbReference type="RefSeq" id="XP_017303962.1"/>
    </source>
</evidence>
<dbReference type="AlphaFoldDB" id="A0A1S4EPG0"/>
<dbReference type="RefSeq" id="XP_017303962.1">
    <property type="nucleotide sequence ID" value="XM_017448473.1"/>
</dbReference>
<dbReference type="Gene3D" id="3.30.420.10">
    <property type="entry name" value="Ribonuclease H-like superfamily/Ribonuclease H"/>
    <property type="match status" value="1"/>
</dbReference>
<dbReference type="GO" id="GO:0015074">
    <property type="term" value="P:DNA integration"/>
    <property type="evidence" value="ECO:0007669"/>
    <property type="project" value="InterPro"/>
</dbReference>
<dbReference type="GO" id="GO:0003676">
    <property type="term" value="F:nucleic acid binding"/>
    <property type="evidence" value="ECO:0007669"/>
    <property type="project" value="InterPro"/>
</dbReference>
<gene>
    <name evidence="4" type="primary">LOC108253816</name>
</gene>